<reference evidence="1" key="1">
    <citation type="submission" date="2019-11" db="EMBL/GenBank/DDBJ databases">
        <title>Nori genome reveals adaptations in red seaweeds to the harsh intertidal environment.</title>
        <authorList>
            <person name="Wang D."/>
            <person name="Mao Y."/>
        </authorList>
    </citation>
    <scope>NUCLEOTIDE SEQUENCE</scope>
    <source>
        <tissue evidence="1">Gametophyte</tissue>
    </source>
</reference>
<gene>
    <name evidence="1" type="ORF">I4F81_007860</name>
</gene>
<sequence>MLRVTRPHASPPSHASMDALTVVSRHERNEGHDDARASNSSRGTDLSFKSCTYARRLTWYCSVSLEAISTCRSSASRHKTKTRRPSSLTMLSRRGRAGVDPSARRNSRHIFSMPTDKLKARSIAAALEKITVHRGRADRRPAARGVYVADRIETSSSSPFLGNKKSRTMAASSWRALPVKLRLPDGARAGHAFRRFSRRLASTFFNERPSKNSCCRATARSTSRPNIA</sequence>
<keyword evidence="2" id="KW-1185">Reference proteome</keyword>
<organism evidence="1 2">
    <name type="scientific">Pyropia yezoensis</name>
    <name type="common">Susabi-nori</name>
    <name type="synonym">Porphyra yezoensis</name>
    <dbReference type="NCBI Taxonomy" id="2788"/>
    <lineage>
        <taxon>Eukaryota</taxon>
        <taxon>Rhodophyta</taxon>
        <taxon>Bangiophyceae</taxon>
        <taxon>Bangiales</taxon>
        <taxon>Bangiaceae</taxon>
        <taxon>Pyropia</taxon>
    </lineage>
</organism>
<protein>
    <submittedName>
        <fullName evidence="1">Uncharacterized protein</fullName>
    </submittedName>
</protein>
<comment type="caution">
    <text evidence="1">The sequence shown here is derived from an EMBL/GenBank/DDBJ whole genome shotgun (WGS) entry which is preliminary data.</text>
</comment>
<evidence type="ECO:0000313" key="2">
    <source>
        <dbReference type="Proteomes" id="UP000798662"/>
    </source>
</evidence>
<accession>A0ACC3C583</accession>
<dbReference type="EMBL" id="CM020619">
    <property type="protein sequence ID" value="KAK1865327.1"/>
    <property type="molecule type" value="Genomic_DNA"/>
</dbReference>
<name>A0ACC3C583_PYRYE</name>
<evidence type="ECO:0000313" key="1">
    <source>
        <dbReference type="EMBL" id="KAK1865327.1"/>
    </source>
</evidence>
<proteinExistence type="predicted"/>
<dbReference type="Proteomes" id="UP000798662">
    <property type="component" value="Chromosome 2"/>
</dbReference>